<evidence type="ECO:0000256" key="5">
    <source>
        <dbReference type="ARBA" id="ARBA00022448"/>
    </source>
</evidence>
<evidence type="ECO:0000256" key="8">
    <source>
        <dbReference type="ARBA" id="ARBA00022824"/>
    </source>
</evidence>
<dbReference type="PIRSF" id="PIRSF017205">
    <property type="entry name" value="ERO1"/>
    <property type="match status" value="1"/>
</dbReference>
<keyword evidence="6" id="KW-0285">Flavoprotein</keyword>
<feature type="disulfide bond" description="Redox-active" evidence="18">
    <location>
        <begin position="36"/>
        <end position="41"/>
    </location>
</feature>
<dbReference type="GO" id="GO:0015035">
    <property type="term" value="F:protein-disulfide reductase activity"/>
    <property type="evidence" value="ECO:0007669"/>
    <property type="project" value="InterPro"/>
</dbReference>
<keyword evidence="15" id="KW-0676">Redox-active center</keyword>
<feature type="binding site" evidence="17">
    <location>
        <position position="192"/>
    </location>
    <ligand>
        <name>FAD</name>
        <dbReference type="ChEBI" id="CHEBI:57692"/>
    </ligand>
</feature>
<dbReference type="GO" id="GO:0071949">
    <property type="term" value="F:FAD binding"/>
    <property type="evidence" value="ECO:0007669"/>
    <property type="project" value="InterPro"/>
</dbReference>
<evidence type="ECO:0000256" key="13">
    <source>
        <dbReference type="ARBA" id="ARBA00023157"/>
    </source>
</evidence>
<evidence type="ECO:0000256" key="9">
    <source>
        <dbReference type="ARBA" id="ARBA00022827"/>
    </source>
</evidence>
<feature type="disulfide bond" description="Redox-active" evidence="18">
    <location>
        <begin position="336"/>
        <end position="339"/>
    </location>
</feature>
<organism evidence="19 20">
    <name type="scientific">Habropoda laboriosa</name>
    <dbReference type="NCBI Taxonomy" id="597456"/>
    <lineage>
        <taxon>Eukaryota</taxon>
        <taxon>Metazoa</taxon>
        <taxon>Ecdysozoa</taxon>
        <taxon>Arthropoda</taxon>
        <taxon>Hexapoda</taxon>
        <taxon>Insecta</taxon>
        <taxon>Pterygota</taxon>
        <taxon>Neoptera</taxon>
        <taxon>Endopterygota</taxon>
        <taxon>Hymenoptera</taxon>
        <taxon>Apocrita</taxon>
        <taxon>Aculeata</taxon>
        <taxon>Apoidea</taxon>
        <taxon>Anthophila</taxon>
        <taxon>Apidae</taxon>
        <taxon>Habropoda</taxon>
    </lineage>
</organism>
<reference evidence="19 20" key="1">
    <citation type="submission" date="2015-07" db="EMBL/GenBank/DDBJ databases">
        <title>The genome of Habropoda laboriosa.</title>
        <authorList>
            <person name="Pan H."/>
            <person name="Kapheim K."/>
        </authorList>
    </citation>
    <scope>NUCLEOTIDE SEQUENCE [LARGE SCALE GENOMIC DNA]</scope>
    <source>
        <strain evidence="19">0110345459</strain>
    </source>
</reference>
<dbReference type="Proteomes" id="UP000053825">
    <property type="component" value="Unassembled WGS sequence"/>
</dbReference>
<feature type="binding site" evidence="17">
    <location>
        <position position="140"/>
    </location>
    <ligand>
        <name>FAD</name>
        <dbReference type="ChEBI" id="CHEBI:57692"/>
    </ligand>
</feature>
<feature type="binding site" evidence="17">
    <location>
        <position position="195"/>
    </location>
    <ligand>
        <name>FAD</name>
        <dbReference type="ChEBI" id="CHEBI:57692"/>
    </ligand>
</feature>
<evidence type="ECO:0000256" key="14">
    <source>
        <dbReference type="ARBA" id="ARBA00023180"/>
    </source>
</evidence>
<feature type="binding site" evidence="17">
    <location>
        <position position="153"/>
    </location>
    <ligand>
        <name>FAD</name>
        <dbReference type="ChEBI" id="CHEBI:57692"/>
    </ligand>
</feature>
<keyword evidence="7" id="KW-0732">Signal</keyword>
<feature type="binding site" evidence="17">
    <location>
        <position position="232"/>
    </location>
    <ligand>
        <name>FAD</name>
        <dbReference type="ChEBI" id="CHEBI:57692"/>
    </ligand>
</feature>
<evidence type="ECO:0000256" key="15">
    <source>
        <dbReference type="ARBA" id="ARBA00023284"/>
    </source>
</evidence>
<keyword evidence="9 17" id="KW-0274">FAD</keyword>
<evidence type="ECO:0000256" key="6">
    <source>
        <dbReference type="ARBA" id="ARBA00022630"/>
    </source>
</evidence>
<keyword evidence="12" id="KW-0472">Membrane</keyword>
<evidence type="ECO:0000256" key="18">
    <source>
        <dbReference type="PIRSR" id="PIRSR017205-3"/>
    </source>
</evidence>
<dbReference type="InterPro" id="IPR007266">
    <property type="entry name" value="Ero1"/>
</dbReference>
<dbReference type="GO" id="GO:0016972">
    <property type="term" value="F:thiol oxidase activity"/>
    <property type="evidence" value="ECO:0007669"/>
    <property type="project" value="InterPro"/>
</dbReference>
<sequence length="407" mass="47748">MKVYPRLQSLLVRDYFRFYKVNLKQKCPFWTDDSKCAMRYCLVQPCQDEDIPDGLKGDMLRNIHFNESPVDKYKVRGEFDECLHSAKDHNRELGYLNTTISLENYKDFELWRQYDDAQDNFCVKESSPGEYVDLLLNPERYTGYKGRSAHRIWRSIYMENCFRPENSPHNFIQSSKINGMCLEKRVFYRVISGLHASINIHLCSKYLLSSKDTLAIVPSGQWGPNLEEFQKRFSPEETGGEAPNWLKNLYFTYLLELRALAKAAPYLEREEYYTGNKVQDKDTRVAINDVLTVVKSFPEHFNESVMFTGGTEAQLLKEQFRQHFRNISRIMDCVGCDKCKLWGKLQIHGLGTALKILFSGKFDKWEPTLNNFSRKFLERSEIVALVNSFGRLSESIFELDKFRQMTR</sequence>
<feature type="active site" description="Nucleophile" evidence="16">
    <location>
        <position position="336"/>
    </location>
</feature>
<keyword evidence="5" id="KW-0813">Transport</keyword>
<proteinExistence type="inferred from homology"/>
<keyword evidence="13 18" id="KW-1015">Disulfide bond</keyword>
<comment type="similarity">
    <text evidence="3">Belongs to the EROs family.</text>
</comment>
<comment type="subunit">
    <text evidence="4">May function both as a monomer and a homodimer.</text>
</comment>
<dbReference type="OrthoDB" id="269384at2759"/>
<dbReference type="AlphaFoldDB" id="A0A0L7QL43"/>
<evidence type="ECO:0000256" key="16">
    <source>
        <dbReference type="PIRSR" id="PIRSR017205-1"/>
    </source>
</evidence>
<comment type="subcellular location">
    <subcellularLocation>
        <location evidence="2">Endoplasmic reticulum membrane</location>
        <topology evidence="2">Peripheral membrane protein</topology>
        <orientation evidence="2">Lumenal side</orientation>
    </subcellularLocation>
</comment>
<evidence type="ECO:0000256" key="2">
    <source>
        <dbReference type="ARBA" id="ARBA00004367"/>
    </source>
</evidence>
<dbReference type="PANTHER" id="PTHR12613:SF0">
    <property type="entry name" value="ERO1-LIKE PROTEIN"/>
    <property type="match status" value="1"/>
</dbReference>
<accession>A0A0L7QL43</accession>
<keyword evidence="14" id="KW-0325">Glycoprotein</keyword>
<keyword evidence="8" id="KW-0256">Endoplasmic reticulum</keyword>
<protein>
    <submittedName>
        <fullName evidence="19">Ero1-like protein</fullName>
    </submittedName>
</protein>
<dbReference type="GO" id="GO:0034975">
    <property type="term" value="P:protein folding in endoplasmic reticulum"/>
    <property type="evidence" value="ECO:0007669"/>
    <property type="project" value="InterPro"/>
</dbReference>
<keyword evidence="11" id="KW-0560">Oxidoreductase</keyword>
<dbReference type="PANTHER" id="PTHR12613">
    <property type="entry name" value="ERO1-RELATED"/>
    <property type="match status" value="1"/>
</dbReference>
<evidence type="ECO:0000256" key="10">
    <source>
        <dbReference type="ARBA" id="ARBA00022982"/>
    </source>
</evidence>
<evidence type="ECO:0000313" key="19">
    <source>
        <dbReference type="EMBL" id="KOC59304.1"/>
    </source>
</evidence>
<dbReference type="EMBL" id="KQ414934">
    <property type="protein sequence ID" value="KOC59304.1"/>
    <property type="molecule type" value="Genomic_DNA"/>
</dbReference>
<feature type="active site" evidence="16">
    <location>
        <position position="339"/>
    </location>
</feature>
<evidence type="ECO:0000256" key="4">
    <source>
        <dbReference type="ARBA" id="ARBA00011802"/>
    </source>
</evidence>
<keyword evidence="20" id="KW-1185">Reference proteome</keyword>
<dbReference type="Pfam" id="PF04137">
    <property type="entry name" value="ERO1"/>
    <property type="match status" value="1"/>
</dbReference>
<dbReference type="GO" id="GO:0005789">
    <property type="term" value="C:endoplasmic reticulum membrane"/>
    <property type="evidence" value="ECO:0007669"/>
    <property type="project" value="UniProtKB-SubCell"/>
</dbReference>
<evidence type="ECO:0000256" key="1">
    <source>
        <dbReference type="ARBA" id="ARBA00001974"/>
    </source>
</evidence>
<gene>
    <name evidence="19" type="ORF">WH47_11490</name>
</gene>
<feature type="binding site" evidence="17">
    <location>
        <position position="142"/>
    </location>
    <ligand>
        <name>FAD</name>
        <dbReference type="ChEBI" id="CHEBI:57692"/>
    </ligand>
</feature>
<evidence type="ECO:0000313" key="20">
    <source>
        <dbReference type="Proteomes" id="UP000053825"/>
    </source>
</evidence>
<evidence type="ECO:0000256" key="11">
    <source>
        <dbReference type="ARBA" id="ARBA00023002"/>
    </source>
</evidence>
<dbReference type="STRING" id="597456.A0A0L7QL43"/>
<name>A0A0L7QL43_9HYME</name>
<comment type="cofactor">
    <cofactor evidence="1 17">
        <name>FAD</name>
        <dbReference type="ChEBI" id="CHEBI:57692"/>
    </cofactor>
</comment>
<keyword evidence="10" id="KW-0249">Electron transport</keyword>
<evidence type="ECO:0000256" key="3">
    <source>
        <dbReference type="ARBA" id="ARBA00008277"/>
    </source>
</evidence>
<evidence type="ECO:0000256" key="7">
    <source>
        <dbReference type="ARBA" id="ARBA00022729"/>
    </source>
</evidence>
<evidence type="ECO:0000256" key="17">
    <source>
        <dbReference type="PIRSR" id="PIRSR017205-2"/>
    </source>
</evidence>
<feature type="disulfide bond" evidence="18">
    <location>
        <begin position="82"/>
        <end position="122"/>
    </location>
</feature>
<evidence type="ECO:0000256" key="12">
    <source>
        <dbReference type="ARBA" id="ARBA00023136"/>
    </source>
</evidence>
<dbReference type="SUPFAM" id="SSF110019">
    <property type="entry name" value="ERO1-like"/>
    <property type="match status" value="1"/>
</dbReference>
<dbReference type="InterPro" id="IPR037192">
    <property type="entry name" value="ERO1-like_sf"/>
</dbReference>